<reference evidence="1" key="6">
    <citation type="journal article" date="2002" name="Nature">
        <title>Analysis of the mouse transcriptome based on functional annotation of 60,770 full-length cDNAs.</title>
        <authorList>
            <consortium name="The FANTOM Consortium and the RIKEN Genome Exploration Research Group Phase I and II Team"/>
        </authorList>
    </citation>
    <scope>NUCLEOTIDE SEQUENCE</scope>
    <source>
        <strain evidence="1">C57BL/6J</strain>
        <tissue evidence="1">Medulla oblongata</tissue>
    </source>
</reference>
<protein>
    <submittedName>
        <fullName evidence="1">Uncharacterized protein</fullName>
    </submittedName>
</protein>
<accession>Q78V97</accession>
<dbReference type="EMBL" id="AK032036">
    <property type="protein sequence ID" value="BAC27664.1"/>
    <property type="molecule type" value="mRNA"/>
</dbReference>
<evidence type="ECO:0000313" key="1">
    <source>
        <dbReference type="EMBL" id="BAC27664.1"/>
    </source>
</evidence>
<reference evidence="1" key="2">
    <citation type="journal article" date="2000" name="Genome Res.">
        <title>Normalization and subtraction of cap-trapper-selected cDNAs to prepare full-length cDNA libraries for rapid discovery of new genes.</title>
        <authorList>
            <person name="Carninci P."/>
            <person name="Shibata Y."/>
            <person name="Hayatsu N."/>
            <person name="Sugahara Y."/>
            <person name="Shibata K."/>
            <person name="Itoh M."/>
            <person name="Konno H."/>
            <person name="Okazaki Y."/>
            <person name="Muramatsu M."/>
            <person name="Hayashizaki Y."/>
        </authorList>
    </citation>
    <scope>NUCLEOTIDE SEQUENCE</scope>
    <source>
        <strain evidence="1">C57BL/6J</strain>
        <tissue evidence="1">Medulla oblongata</tissue>
    </source>
</reference>
<proteinExistence type="evidence at transcript level"/>
<reference evidence="1" key="1">
    <citation type="journal article" date="1999" name="Methods Enzymol.">
        <title>High-efficiency full-length cDNA cloning.</title>
        <authorList>
            <person name="Carninci P."/>
            <person name="Hayashizaki Y."/>
        </authorList>
    </citation>
    <scope>NUCLEOTIDE SEQUENCE</scope>
    <source>
        <strain evidence="1">C57BL/6J</strain>
        <tissue evidence="1">Medulla oblongata</tissue>
    </source>
</reference>
<dbReference type="CTD" id="23362"/>
<reference evidence="1" key="3">
    <citation type="journal article" date="2000" name="Genome Res.">
        <title>RIKEN integrated sequence analysis (RISA) system--384-format sequencing pipeline with 384 multicapillary sequencer.</title>
        <authorList>
            <person name="Shibata K."/>
            <person name="Itoh M."/>
            <person name="Aizawa K."/>
            <person name="Nagaoka S."/>
            <person name="Sasaki N."/>
            <person name="Carninci P."/>
            <person name="Konno H."/>
            <person name="Akiyama J."/>
            <person name="Nishi K."/>
            <person name="Kitsunai T."/>
            <person name="Tashiro H."/>
            <person name="Itoh M."/>
            <person name="Sumi N."/>
            <person name="Ishii Y."/>
            <person name="Nakamura S."/>
            <person name="Hazama M."/>
            <person name="Nishine T."/>
            <person name="Harada A."/>
            <person name="Yamamoto R."/>
            <person name="Matsumoto H."/>
            <person name="Sakaguchi S."/>
            <person name="Ikegami T."/>
            <person name="Kashiwagi K."/>
            <person name="Fujiwake S."/>
            <person name="Inoue K."/>
            <person name="Togawa Y."/>
            <person name="Izawa M."/>
            <person name="Ohara E."/>
            <person name="Watahiki M."/>
            <person name="Yoneda Y."/>
            <person name="Ishikawa T."/>
            <person name="Ozawa K."/>
            <person name="Tanaka T."/>
            <person name="Matsuura S."/>
            <person name="Kawai J."/>
            <person name="Okazaki Y."/>
            <person name="Muramatsu M."/>
            <person name="Inoue Y."/>
            <person name="Kira A."/>
            <person name="Hayashizaki Y."/>
        </authorList>
    </citation>
    <scope>NUCLEOTIDE SEQUENCE</scope>
    <source>
        <strain evidence="1">C57BL/6J</strain>
        <tissue evidence="1">Medulla oblongata</tissue>
    </source>
</reference>
<reference evidence="1" key="7">
    <citation type="journal article" date="2005" name="Science">
        <title>The Transcriptional Landscape of the Mammalian Genome.</title>
        <authorList>
            <consortium name="The FANTOM Consortium"/>
            <consortium name="Riken Genome Exploration Research Group and Genome Science Group (Genome Network Project Core Group)"/>
        </authorList>
    </citation>
    <scope>NUCLEOTIDE SEQUENCE</scope>
    <source>
        <strain evidence="1">C57BL/6J</strain>
        <tissue evidence="1">Medulla oblongata</tissue>
    </source>
</reference>
<dbReference type="AGR" id="MGI:1918215"/>
<reference evidence="1" key="4">
    <citation type="journal article" date="2001" name="Nature">
        <title>Functional annotation of a full-length mouse cDNA collection.</title>
        <authorList>
            <consortium name="The RIKEN Genome Exploration Research Group Phase II Team and the FANTOM Consortium"/>
        </authorList>
    </citation>
    <scope>NUCLEOTIDE SEQUENCE</scope>
    <source>
        <strain evidence="1">C57BL/6J</strain>
        <tissue evidence="1">Medulla oblongata</tissue>
    </source>
</reference>
<evidence type="ECO:0000313" key="2">
    <source>
        <dbReference type="MGI" id="MGI:1918215"/>
    </source>
</evidence>
<dbReference type="KEGG" id="mmu:234353"/>
<dbReference type="BioGRID-ORCS" id="234353">
    <property type="hits" value="4 hits in 75 CRISPR screens"/>
</dbReference>
<dbReference type="RefSeq" id="NP_808366.2">
    <property type="nucleotide sequence ID" value="NM_177698.4"/>
</dbReference>
<organism evidence="1">
    <name type="scientific">Mus musculus</name>
    <name type="common">Mouse</name>
    <dbReference type="NCBI Taxonomy" id="10090"/>
    <lineage>
        <taxon>Eukaryota</taxon>
        <taxon>Metazoa</taxon>
        <taxon>Chordata</taxon>
        <taxon>Craniata</taxon>
        <taxon>Vertebrata</taxon>
        <taxon>Euteleostomi</taxon>
        <taxon>Mammalia</taxon>
        <taxon>Eutheria</taxon>
        <taxon>Euarchontoglires</taxon>
        <taxon>Glires</taxon>
        <taxon>Rodentia</taxon>
        <taxon>Myomorpha</taxon>
        <taxon>Muroidea</taxon>
        <taxon>Muridae</taxon>
        <taxon>Murinae</taxon>
        <taxon>Mus</taxon>
        <taxon>Mus</taxon>
    </lineage>
</organism>
<dbReference type="MGI" id="MGI:1918215">
    <property type="gene designation" value="Psd3"/>
</dbReference>
<dbReference type="AlphaFoldDB" id="Q78V97"/>
<dbReference type="GeneID" id="234353"/>
<gene>
    <name evidence="2" type="primary">Psd3</name>
    <name evidence="2" type="synonym">BC003498</name>
</gene>
<dbReference type="RefSeq" id="NP_084539.2">
    <property type="nucleotide sequence ID" value="NM_030263.5"/>
</dbReference>
<sequence length="64" mass="7395">MPPCILFYLKFLELNSGTEIYTRSHVASPGYCGMHIGMTVFIFKINRSWALTAYCPVYIYCSFK</sequence>
<dbReference type="DNASU" id="234353"/>
<reference evidence="1" key="8">
    <citation type="journal article" date="2005" name="Science">
        <title>Antisense Transcription in the Mammalian Transcriptome.</title>
        <authorList>
            <consortium name="RIKEN Genome Exploration Research Group and Genome Science Group (Genome Network Project Core Group) and the FANTOM Consortium"/>
        </authorList>
    </citation>
    <scope>NUCLEOTIDE SEQUENCE</scope>
    <source>
        <strain evidence="1">C57BL/6J</strain>
        <tissue evidence="1">Medulla oblongata</tissue>
    </source>
</reference>
<name>Q78V97_MOUSE</name>
<reference evidence="1" key="5">
    <citation type="submission" date="2001-07" db="EMBL/GenBank/DDBJ databases">
        <authorList>
            <person name="Adachi J."/>
            <person name="Aizawa K."/>
            <person name="Akimura T."/>
            <person name="Arakawa T."/>
            <person name="Bono H."/>
            <person name="Carninci P."/>
            <person name="Fukuda S."/>
            <person name="Furuno M."/>
            <person name="Hanagaki T."/>
            <person name="Hara A."/>
            <person name="Hashizume W."/>
            <person name="Hayashida K."/>
            <person name="Hayatsu N."/>
            <person name="Hiramoto K."/>
            <person name="Hiraoka T."/>
            <person name="Hirozane T."/>
            <person name="Hori F."/>
            <person name="Imotani K."/>
            <person name="Ishii Y."/>
            <person name="Itoh M."/>
            <person name="Kagawa I."/>
            <person name="Kasukawa T."/>
            <person name="Katoh H."/>
            <person name="Kawai J."/>
            <person name="Kojima Y."/>
            <person name="Kondo S."/>
            <person name="Konno H."/>
            <person name="Kouda M."/>
            <person name="Koya S."/>
            <person name="Kurihara C."/>
            <person name="Matsuyama T."/>
            <person name="Miyazaki A."/>
            <person name="Murata M."/>
            <person name="Nakamura M."/>
            <person name="Nishi K."/>
            <person name="Nomura K."/>
            <person name="Numazaki R."/>
            <person name="Ohno M."/>
            <person name="Ohsato N."/>
            <person name="Okazaki Y."/>
            <person name="Saito R."/>
            <person name="Saitoh H."/>
            <person name="Sakai C."/>
            <person name="Sakai K."/>
            <person name="Sakazume N."/>
            <person name="Sano H."/>
            <person name="Sasaki D."/>
            <person name="Shibata K."/>
            <person name="Shinagawa A."/>
            <person name="Shiraki T."/>
            <person name="Sogabe Y."/>
            <person name="Tagami M."/>
            <person name="Tagawa A."/>
            <person name="Takahashi F."/>
            <person name="Takaku-Akahira S."/>
            <person name="Takeda Y."/>
            <person name="Tanaka T."/>
            <person name="Tomaru A."/>
            <person name="Toya T."/>
            <person name="Yasunishi A."/>
            <person name="Muramatsu M."/>
            <person name="Hayashizaki Y."/>
        </authorList>
    </citation>
    <scope>NUCLEOTIDE SEQUENCE</scope>
    <source>
        <strain evidence="1">C57BL/6J</strain>
        <tissue evidence="1">Medulla oblongata</tissue>
    </source>
</reference>
<dbReference type="RefSeq" id="NP_081902.1">
    <property type="nucleotide sequence ID" value="NM_027626.1"/>
</dbReference>